<proteinExistence type="predicted"/>
<sequence>MSPSRLPLRPLLCRNT</sequence>
<accession>A0A0E9TQW6</accession>
<reference evidence="1" key="2">
    <citation type="journal article" date="2015" name="Fish Shellfish Immunol.">
        <title>Early steps in the European eel (Anguilla anguilla)-Vibrio vulnificus interaction in the gills: Role of the RtxA13 toxin.</title>
        <authorList>
            <person name="Callol A."/>
            <person name="Pajuelo D."/>
            <person name="Ebbesson L."/>
            <person name="Teles M."/>
            <person name="MacKenzie S."/>
            <person name="Amaro C."/>
        </authorList>
    </citation>
    <scope>NUCLEOTIDE SEQUENCE</scope>
</reference>
<dbReference type="AlphaFoldDB" id="A0A0E9TQW6"/>
<name>A0A0E9TQW6_ANGAN</name>
<protein>
    <submittedName>
        <fullName evidence="1">Uncharacterized protein</fullName>
    </submittedName>
</protein>
<reference evidence="1" key="1">
    <citation type="submission" date="2014-11" db="EMBL/GenBank/DDBJ databases">
        <authorList>
            <person name="Amaro Gonzalez C."/>
        </authorList>
    </citation>
    <scope>NUCLEOTIDE SEQUENCE</scope>
</reference>
<organism evidence="1">
    <name type="scientific">Anguilla anguilla</name>
    <name type="common">European freshwater eel</name>
    <name type="synonym">Muraena anguilla</name>
    <dbReference type="NCBI Taxonomy" id="7936"/>
    <lineage>
        <taxon>Eukaryota</taxon>
        <taxon>Metazoa</taxon>
        <taxon>Chordata</taxon>
        <taxon>Craniata</taxon>
        <taxon>Vertebrata</taxon>
        <taxon>Euteleostomi</taxon>
        <taxon>Actinopterygii</taxon>
        <taxon>Neopterygii</taxon>
        <taxon>Teleostei</taxon>
        <taxon>Anguilliformes</taxon>
        <taxon>Anguillidae</taxon>
        <taxon>Anguilla</taxon>
    </lineage>
</organism>
<dbReference type="EMBL" id="GBXM01053444">
    <property type="protein sequence ID" value="JAH55133.1"/>
    <property type="molecule type" value="Transcribed_RNA"/>
</dbReference>
<evidence type="ECO:0000313" key="1">
    <source>
        <dbReference type="EMBL" id="JAH55133.1"/>
    </source>
</evidence>